<evidence type="ECO:0000313" key="1">
    <source>
        <dbReference type="EMBL" id="PNX54994.1"/>
    </source>
</evidence>
<accession>A0A2K3JLV4</accession>
<gene>
    <name evidence="1" type="ORF">L195_g048618</name>
</gene>
<dbReference type="AlphaFoldDB" id="A0A2K3JLV4"/>
<reference evidence="1 2" key="1">
    <citation type="journal article" date="2014" name="Am. J. Bot.">
        <title>Genome assembly and annotation for red clover (Trifolium pratense; Fabaceae).</title>
        <authorList>
            <person name="Istvanek J."/>
            <person name="Jaros M."/>
            <person name="Krenek A."/>
            <person name="Repkova J."/>
        </authorList>
    </citation>
    <scope>NUCLEOTIDE SEQUENCE [LARGE SCALE GENOMIC DNA]</scope>
    <source>
        <strain evidence="2">cv. Tatra</strain>
        <tissue evidence="1">Young leaves</tissue>
    </source>
</reference>
<dbReference type="EMBL" id="ASHM01069881">
    <property type="protein sequence ID" value="PNX54994.1"/>
    <property type="molecule type" value="Genomic_DNA"/>
</dbReference>
<comment type="caution">
    <text evidence="1">The sequence shown here is derived from an EMBL/GenBank/DDBJ whole genome shotgun (WGS) entry which is preliminary data.</text>
</comment>
<reference evidence="1 2" key="2">
    <citation type="journal article" date="2017" name="Front. Plant Sci.">
        <title>Gene Classification and Mining of Molecular Markers Useful in Red Clover (Trifolium pratense) Breeding.</title>
        <authorList>
            <person name="Istvanek J."/>
            <person name="Dluhosova J."/>
            <person name="Dluhos P."/>
            <person name="Patkova L."/>
            <person name="Nedelnik J."/>
            <person name="Repkova J."/>
        </authorList>
    </citation>
    <scope>NUCLEOTIDE SEQUENCE [LARGE SCALE GENOMIC DNA]</scope>
    <source>
        <strain evidence="2">cv. Tatra</strain>
        <tissue evidence="1">Young leaves</tissue>
    </source>
</reference>
<organism evidence="1 2">
    <name type="scientific">Trifolium pratense</name>
    <name type="common">Red clover</name>
    <dbReference type="NCBI Taxonomy" id="57577"/>
    <lineage>
        <taxon>Eukaryota</taxon>
        <taxon>Viridiplantae</taxon>
        <taxon>Streptophyta</taxon>
        <taxon>Embryophyta</taxon>
        <taxon>Tracheophyta</taxon>
        <taxon>Spermatophyta</taxon>
        <taxon>Magnoliopsida</taxon>
        <taxon>eudicotyledons</taxon>
        <taxon>Gunneridae</taxon>
        <taxon>Pentapetalae</taxon>
        <taxon>rosids</taxon>
        <taxon>fabids</taxon>
        <taxon>Fabales</taxon>
        <taxon>Fabaceae</taxon>
        <taxon>Papilionoideae</taxon>
        <taxon>50 kb inversion clade</taxon>
        <taxon>NPAAA clade</taxon>
        <taxon>Hologalegina</taxon>
        <taxon>IRL clade</taxon>
        <taxon>Trifolieae</taxon>
        <taxon>Trifolium</taxon>
    </lineage>
</organism>
<evidence type="ECO:0000313" key="2">
    <source>
        <dbReference type="Proteomes" id="UP000236291"/>
    </source>
</evidence>
<feature type="non-terminal residue" evidence="1">
    <location>
        <position position="43"/>
    </location>
</feature>
<protein>
    <submittedName>
        <fullName evidence="1">Uncharacterized protein</fullName>
    </submittedName>
</protein>
<sequence>MISSSPPIYAHGTLLNGDTKVKINPADEAILTDMGPEALRSEI</sequence>
<proteinExistence type="predicted"/>
<name>A0A2K3JLV4_TRIPR</name>
<dbReference type="Proteomes" id="UP000236291">
    <property type="component" value="Unassembled WGS sequence"/>
</dbReference>